<keyword evidence="2 3" id="KW-0413">Isomerase</keyword>
<evidence type="ECO:0000256" key="2">
    <source>
        <dbReference type="ARBA" id="ARBA00023235"/>
    </source>
</evidence>
<evidence type="ECO:0000256" key="4">
    <source>
        <dbReference type="PIRNR" id="PIRNR001338"/>
    </source>
</evidence>
<evidence type="ECO:0000256" key="1">
    <source>
        <dbReference type="ARBA" id="ARBA00022755"/>
    </source>
</evidence>
<dbReference type="UniPathway" id="UPA00074">
    <property type="reaction ID" value="UER00943"/>
</dbReference>
<dbReference type="GO" id="GO:0034023">
    <property type="term" value="F:5-(carboxyamino)imidazole ribonucleotide mutase activity"/>
    <property type="evidence" value="ECO:0007669"/>
    <property type="project" value="UniProtKB-UniRule"/>
</dbReference>
<protein>
    <recommendedName>
        <fullName evidence="3 4">N5-carboxyaminoimidazole ribonucleotide mutase</fullName>
        <shortName evidence="3 4">N5-CAIR mutase</shortName>
        <ecNumber evidence="3 4">5.4.99.18</ecNumber>
    </recommendedName>
    <alternativeName>
        <fullName evidence="3">5-(carboxyamino)imidazole ribonucleotide mutase</fullName>
    </alternativeName>
</protein>
<dbReference type="InterPro" id="IPR033747">
    <property type="entry name" value="PurE_ClassI"/>
</dbReference>
<organism evidence="7">
    <name type="scientific">uncultured bacterium Contig1495</name>
    <dbReference type="NCBI Taxonomy" id="1393440"/>
    <lineage>
        <taxon>Bacteria</taxon>
        <taxon>environmental samples</taxon>
    </lineage>
</organism>
<dbReference type="EC" id="5.4.99.18" evidence="3 4"/>
<evidence type="ECO:0000313" key="7">
    <source>
        <dbReference type="EMBL" id="AHF24772.1"/>
    </source>
</evidence>
<proteinExistence type="inferred from homology"/>
<dbReference type="HAMAP" id="MF_01929">
    <property type="entry name" value="PurE_classI"/>
    <property type="match status" value="1"/>
</dbReference>
<comment type="catalytic activity">
    <reaction evidence="3 4">
        <text>5-carboxyamino-1-(5-phospho-D-ribosyl)imidazole + H(+) = 5-amino-1-(5-phospho-D-ribosyl)imidazole-4-carboxylate</text>
        <dbReference type="Rhea" id="RHEA:13193"/>
        <dbReference type="ChEBI" id="CHEBI:15378"/>
        <dbReference type="ChEBI" id="CHEBI:58730"/>
        <dbReference type="ChEBI" id="CHEBI:77657"/>
        <dbReference type="EC" id="5.4.99.18"/>
    </reaction>
</comment>
<feature type="domain" description="PurE" evidence="6">
    <location>
        <begin position="29"/>
        <end position="178"/>
    </location>
</feature>
<dbReference type="GO" id="GO:0006189">
    <property type="term" value="P:'de novo' IMP biosynthetic process"/>
    <property type="evidence" value="ECO:0007669"/>
    <property type="project" value="UniProtKB-UniRule"/>
</dbReference>
<comment type="function">
    <text evidence="3 4">Catalyzes the conversion of N5-carboxyaminoimidazole ribonucleotide (N5-CAIR) to 4-carboxy-5-aminoimidazole ribonucleotide (CAIR).</text>
</comment>
<dbReference type="SUPFAM" id="SSF52255">
    <property type="entry name" value="N5-CAIR mutase (phosphoribosylaminoimidazole carboxylase, PurE)"/>
    <property type="match status" value="1"/>
</dbReference>
<name>W0FPK7_9BACT</name>
<evidence type="ECO:0000259" key="6">
    <source>
        <dbReference type="SMART" id="SM01001"/>
    </source>
</evidence>
<reference evidence="7" key="1">
    <citation type="journal article" date="2013" name="PLoS ONE">
        <title>Metagenomic insights into the carbohydrate-active enzymes carried by the microorganisms adhering to solid digesta in the rumen of cows.</title>
        <authorList>
            <person name="Wang L."/>
            <person name="Hatem A."/>
            <person name="Catalyurek U.V."/>
            <person name="Morrison M."/>
            <person name="Yu Z."/>
        </authorList>
    </citation>
    <scope>NUCLEOTIDE SEQUENCE</scope>
</reference>
<dbReference type="InterPro" id="IPR024694">
    <property type="entry name" value="PurE_prokaryotes"/>
</dbReference>
<dbReference type="PIRSF" id="PIRSF001338">
    <property type="entry name" value="AIR_carboxylase"/>
    <property type="match status" value="1"/>
</dbReference>
<feature type="binding site" evidence="3 5">
    <location>
        <position position="67"/>
    </location>
    <ligand>
        <name>substrate</name>
    </ligand>
</feature>
<dbReference type="SMART" id="SM01001">
    <property type="entry name" value="AIRC"/>
    <property type="match status" value="1"/>
</dbReference>
<evidence type="ECO:0000256" key="5">
    <source>
        <dbReference type="PIRSR" id="PIRSR001338-1"/>
    </source>
</evidence>
<accession>W0FPK7</accession>
<dbReference type="PANTHER" id="PTHR23046:SF2">
    <property type="entry name" value="PHOSPHORIBOSYLAMINOIMIDAZOLE CARBOXYLASE"/>
    <property type="match status" value="1"/>
</dbReference>
<dbReference type="InterPro" id="IPR000031">
    <property type="entry name" value="PurE_dom"/>
</dbReference>
<gene>
    <name evidence="3" type="primary">purE</name>
</gene>
<feature type="binding site" evidence="3 5">
    <location>
        <position position="37"/>
    </location>
    <ligand>
        <name>substrate</name>
    </ligand>
</feature>
<evidence type="ECO:0000256" key="3">
    <source>
        <dbReference type="HAMAP-Rule" id="MF_01929"/>
    </source>
</evidence>
<sequence length="189" mass="19634">MTRSIDNVRVFCYIGNGFQMAFRRIPTVRKVGIIMGSDSDLPVIKKATDQLKSLGIPFEVHVYSAHRTPEEARAFAVSARKNGFGALIAAAGMAAHLAGAVAANTTLPVIGIPCQGPCMEGLDALLSTVQMPTGIPVATVAVNGGANAALLAAQILAVEDADLAARLDAKRKADAEAVLAKDAGILERL</sequence>
<comment type="similarity">
    <text evidence="3">Belongs to the AIR carboxylase family. Class I subfamily.</text>
</comment>
<dbReference type="EMBL" id="KC246805">
    <property type="protein sequence ID" value="AHF24772.1"/>
    <property type="molecule type" value="Genomic_DNA"/>
</dbReference>
<feature type="binding site" evidence="3 5">
    <location>
        <position position="40"/>
    </location>
    <ligand>
        <name>substrate</name>
    </ligand>
</feature>
<dbReference type="Gene3D" id="3.40.50.1970">
    <property type="match status" value="1"/>
</dbReference>
<keyword evidence="1 3" id="KW-0658">Purine biosynthesis</keyword>
<dbReference type="AlphaFoldDB" id="W0FPK7"/>
<dbReference type="PANTHER" id="PTHR23046">
    <property type="entry name" value="PHOSPHORIBOSYLAMINOIMIDAZOLE CARBOXYLASE CATALYTIC SUBUNIT"/>
    <property type="match status" value="1"/>
</dbReference>
<dbReference type="NCBIfam" id="TIGR01162">
    <property type="entry name" value="purE"/>
    <property type="match status" value="1"/>
</dbReference>
<comment type="pathway">
    <text evidence="3 4">Purine metabolism; IMP biosynthesis via de novo pathway; 5-amino-1-(5-phospho-D-ribosyl)imidazole-4-carboxylate from 5-amino-1-(5-phospho-D-ribosyl)imidazole (N5-CAIR route): step 2/2.</text>
</comment>
<dbReference type="Pfam" id="PF00731">
    <property type="entry name" value="AIRC"/>
    <property type="match status" value="1"/>
</dbReference>